<dbReference type="InterPro" id="IPR024997">
    <property type="entry name" value="DUF3892"/>
</dbReference>
<dbReference type="Pfam" id="PF13031">
    <property type="entry name" value="DUF3892"/>
    <property type="match status" value="1"/>
</dbReference>
<dbReference type="RefSeq" id="WP_185665624.1">
    <property type="nucleotide sequence ID" value="NZ_JACLAW010000017.1"/>
</dbReference>
<organism evidence="1 2">
    <name type="scientific">Novosphingobium flavum</name>
    <dbReference type="NCBI Taxonomy" id="1778672"/>
    <lineage>
        <taxon>Bacteria</taxon>
        <taxon>Pseudomonadati</taxon>
        <taxon>Pseudomonadota</taxon>
        <taxon>Alphaproteobacteria</taxon>
        <taxon>Sphingomonadales</taxon>
        <taxon>Sphingomonadaceae</taxon>
        <taxon>Novosphingobium</taxon>
    </lineage>
</organism>
<dbReference type="Proteomes" id="UP000566813">
    <property type="component" value="Unassembled WGS sequence"/>
</dbReference>
<reference evidence="1 2" key="1">
    <citation type="submission" date="2020-08" db="EMBL/GenBank/DDBJ databases">
        <title>The genome sequence of type strain Novosphingobium flavum NBRC 111647.</title>
        <authorList>
            <person name="Liu Y."/>
        </authorList>
    </citation>
    <scope>NUCLEOTIDE SEQUENCE [LARGE SCALE GENOMIC DNA]</scope>
    <source>
        <strain evidence="1 2">NBRC 111647</strain>
    </source>
</reference>
<dbReference type="AlphaFoldDB" id="A0A7X1KNE2"/>
<gene>
    <name evidence="1" type="ORF">H7F51_17580</name>
</gene>
<protein>
    <submittedName>
        <fullName evidence="1">DUF3892 domain-containing protein</fullName>
    </submittedName>
</protein>
<sequence length="97" mass="10879">MTVRITCINKDGGNHENPHAAISHLGWINEGTGKSGKSTRLEMYDWIKNRKGQAFVRDANGNTARVGTAETARGTKYVRTYRDNTWTDNLLALPECR</sequence>
<evidence type="ECO:0000313" key="2">
    <source>
        <dbReference type="Proteomes" id="UP000566813"/>
    </source>
</evidence>
<accession>A0A7X1KNE2</accession>
<evidence type="ECO:0000313" key="1">
    <source>
        <dbReference type="EMBL" id="MBC2667333.1"/>
    </source>
</evidence>
<proteinExistence type="predicted"/>
<comment type="caution">
    <text evidence="1">The sequence shown here is derived from an EMBL/GenBank/DDBJ whole genome shotgun (WGS) entry which is preliminary data.</text>
</comment>
<keyword evidence="2" id="KW-1185">Reference proteome</keyword>
<dbReference type="EMBL" id="JACLAW010000017">
    <property type="protein sequence ID" value="MBC2667333.1"/>
    <property type="molecule type" value="Genomic_DNA"/>
</dbReference>
<name>A0A7X1KNE2_9SPHN</name>